<protein>
    <submittedName>
        <fullName evidence="2">Uncharacterized protein</fullName>
    </submittedName>
</protein>
<name>A0A484HG56_9BACT</name>
<dbReference type="EMBL" id="CAACVI010000010">
    <property type="protein sequence ID" value="VEN73479.1"/>
    <property type="molecule type" value="Genomic_DNA"/>
</dbReference>
<sequence>MSLIEKILHARHPAPAIGEGDGVAWTSDIFRFLASMYESAARLIADICLSFFNGALNLIVSRYDILLFGLACMAAGALAALGLRKFFSRGHDVSSPKLKEMSASALEQIMAAIKHEFTHDDPSREFLVLPRVSKLERKKREIEKKITDRKQGRVDAEEISIPRAQTEARKLENRINRLIYQRRKTYDREIRIAKIVNRRTEKVPTLLTGKLSYADFKGREARLGIKKLKGHLYIALDHILHRGRLPIRPNDEIEFELRLIPSPGTVIDIREKKIEGRKEFPVMRYKARLTAFLPLRFPRGLKKKGAALVKKRNQKYQAIAEASLHYVSGGDDREQAIRNLSVHPERVSALIKDAESGRDFIILENASSKNRLFDSSLDILTLMTTERGALRIDMLDAAREIYHFETELYKPVSRLHKVISEFICPLLRL</sequence>
<evidence type="ECO:0000256" key="1">
    <source>
        <dbReference type="SAM" id="Coils"/>
    </source>
</evidence>
<dbReference type="AlphaFoldDB" id="A0A484HG56"/>
<gene>
    <name evidence="2" type="ORF">EPICR_180033</name>
</gene>
<reference evidence="2" key="1">
    <citation type="submission" date="2019-01" db="EMBL/GenBank/DDBJ databases">
        <authorList>
            <consortium name="Genoscope - CEA"/>
            <person name="William W."/>
        </authorList>
    </citation>
    <scope>NUCLEOTIDE SEQUENCE</scope>
    <source>
        <strain evidence="2">CR-1</strain>
    </source>
</reference>
<keyword evidence="1" id="KW-0175">Coiled coil</keyword>
<proteinExistence type="predicted"/>
<evidence type="ECO:0000313" key="2">
    <source>
        <dbReference type="EMBL" id="VEN73479.1"/>
    </source>
</evidence>
<accession>A0A484HG56</accession>
<organism evidence="2">
    <name type="scientific">uncultured Desulfobacteraceae bacterium</name>
    <dbReference type="NCBI Taxonomy" id="218296"/>
    <lineage>
        <taxon>Bacteria</taxon>
        <taxon>Pseudomonadati</taxon>
        <taxon>Thermodesulfobacteriota</taxon>
        <taxon>Desulfobacteria</taxon>
        <taxon>Desulfobacterales</taxon>
        <taxon>Desulfobacteraceae</taxon>
        <taxon>environmental samples</taxon>
    </lineage>
</organism>
<feature type="coiled-coil region" evidence="1">
    <location>
        <begin position="154"/>
        <end position="181"/>
    </location>
</feature>